<organism evidence="1 2">
    <name type="scientific">Cylindrobasidium torrendii FP15055 ss-10</name>
    <dbReference type="NCBI Taxonomy" id="1314674"/>
    <lineage>
        <taxon>Eukaryota</taxon>
        <taxon>Fungi</taxon>
        <taxon>Dikarya</taxon>
        <taxon>Basidiomycota</taxon>
        <taxon>Agaricomycotina</taxon>
        <taxon>Agaricomycetes</taxon>
        <taxon>Agaricomycetidae</taxon>
        <taxon>Agaricales</taxon>
        <taxon>Marasmiineae</taxon>
        <taxon>Physalacriaceae</taxon>
        <taxon>Cylindrobasidium</taxon>
    </lineage>
</organism>
<name>A0A0D7BJS4_9AGAR</name>
<protein>
    <recommendedName>
        <fullName evidence="3">Tim44-like domain-containing protein</fullName>
    </recommendedName>
</protein>
<dbReference type="Proteomes" id="UP000054007">
    <property type="component" value="Unassembled WGS sequence"/>
</dbReference>
<dbReference type="STRING" id="1314674.A0A0D7BJS4"/>
<dbReference type="Gene3D" id="3.10.450.240">
    <property type="match status" value="1"/>
</dbReference>
<dbReference type="EMBL" id="KN880464">
    <property type="protein sequence ID" value="KIY70712.1"/>
    <property type="molecule type" value="Genomic_DNA"/>
</dbReference>
<keyword evidence="2" id="KW-1185">Reference proteome</keyword>
<evidence type="ECO:0008006" key="3">
    <source>
        <dbReference type="Google" id="ProtNLM"/>
    </source>
</evidence>
<gene>
    <name evidence="1" type="ORF">CYLTODRAFT_419534</name>
</gene>
<proteinExistence type="predicted"/>
<dbReference type="OrthoDB" id="19619at2759"/>
<dbReference type="AlphaFoldDB" id="A0A0D7BJS4"/>
<evidence type="ECO:0000313" key="2">
    <source>
        <dbReference type="Proteomes" id="UP000054007"/>
    </source>
</evidence>
<reference evidence="1 2" key="1">
    <citation type="journal article" date="2015" name="Fungal Genet. Biol.">
        <title>Evolution of novel wood decay mechanisms in Agaricales revealed by the genome sequences of Fistulina hepatica and Cylindrobasidium torrendii.</title>
        <authorList>
            <person name="Floudas D."/>
            <person name="Held B.W."/>
            <person name="Riley R."/>
            <person name="Nagy L.G."/>
            <person name="Koehler G."/>
            <person name="Ransdell A.S."/>
            <person name="Younus H."/>
            <person name="Chow J."/>
            <person name="Chiniquy J."/>
            <person name="Lipzen A."/>
            <person name="Tritt A."/>
            <person name="Sun H."/>
            <person name="Haridas S."/>
            <person name="LaButti K."/>
            <person name="Ohm R.A."/>
            <person name="Kues U."/>
            <person name="Blanchette R.A."/>
            <person name="Grigoriev I.V."/>
            <person name="Minto R.E."/>
            <person name="Hibbett D.S."/>
        </authorList>
    </citation>
    <scope>NUCLEOTIDE SEQUENCE [LARGE SCALE GENOMIC DNA]</scope>
    <source>
        <strain evidence="1 2">FP15055 ss-10</strain>
    </source>
</reference>
<accession>A0A0D7BJS4</accession>
<sequence length="318" mass="35962">MYRQGLGLARLPARQCGRPILMSGFHSSARAGAIKRKPPAKQLSDEEQAALRKEDLDKQLGTLEEHRRRAAMVPLLDPWNFEVDALDYMLPYKIGFSTQVLGDRIENRIKNALALYNMAANNAFAGTKVPMDTFIDRYMSVPSKALGGGKAWLDGTKAEILSSYKTLMEAIASRKNRDIKLLTTAGFRDAAIERSRANAKNTCIWTMHSAAPLRILSIRVMEGNLDEREPAFGNRLIAHVLARVETEQSLEIYSPRGKTLHEPLDPEAPVKMGERVPAKRRNVVEYLAFEKRMWIDKPWTVREQMWPEVGKEIAKFAK</sequence>
<evidence type="ECO:0000313" key="1">
    <source>
        <dbReference type="EMBL" id="KIY70712.1"/>
    </source>
</evidence>